<dbReference type="Proteomes" id="UP000054893">
    <property type="component" value="Unassembled WGS sequence"/>
</dbReference>
<proteinExistence type="predicted"/>
<feature type="region of interest" description="Disordered" evidence="1">
    <location>
        <begin position="33"/>
        <end position="79"/>
    </location>
</feature>
<evidence type="ECO:0000313" key="3">
    <source>
        <dbReference type="Proteomes" id="UP000054893"/>
    </source>
</evidence>
<organism evidence="2 3">
    <name type="scientific">Caballeronia sordidicola</name>
    <name type="common">Burkholderia sordidicola</name>
    <dbReference type="NCBI Taxonomy" id="196367"/>
    <lineage>
        <taxon>Bacteria</taxon>
        <taxon>Pseudomonadati</taxon>
        <taxon>Pseudomonadota</taxon>
        <taxon>Betaproteobacteria</taxon>
        <taxon>Burkholderiales</taxon>
        <taxon>Burkholderiaceae</taxon>
        <taxon>Caballeronia</taxon>
    </lineage>
</organism>
<dbReference type="EMBL" id="FCOC02000023">
    <property type="protein sequence ID" value="SAL50128.1"/>
    <property type="molecule type" value="Genomic_DNA"/>
</dbReference>
<accession>A0A158I0M4</accession>
<evidence type="ECO:0000313" key="2">
    <source>
        <dbReference type="EMBL" id="SAL50128.1"/>
    </source>
</evidence>
<feature type="compositionally biased region" description="Low complexity" evidence="1">
    <location>
        <begin position="39"/>
        <end position="54"/>
    </location>
</feature>
<name>A0A158I0M4_CABSO</name>
<dbReference type="AlphaFoldDB" id="A0A158I0M4"/>
<evidence type="ECO:0000256" key="1">
    <source>
        <dbReference type="SAM" id="MobiDB-lite"/>
    </source>
</evidence>
<protein>
    <submittedName>
        <fullName evidence="2">Uncharacterized protein</fullName>
    </submittedName>
</protein>
<sequence>MAALSDEMARILEKAGEGLKALENEVIRPSSIRTIQRVSKQPSPTSKQSPTPKSRAFKATVLSRKQRTRSKRNAGTYTSTGYRPQPVSAFFYFGCSFRCSIASRTASGCRRLQGLRTLVVPVPYVRRSRRSSSSSIMLLARLRTKSSVKSGLTKKYANALDRSMRGSALLILALSESRNLV</sequence>
<gene>
    <name evidence="2" type="ORF">AWB64_05286</name>
</gene>
<reference evidence="2 3" key="1">
    <citation type="submission" date="2016-01" db="EMBL/GenBank/DDBJ databases">
        <authorList>
            <person name="Oliw E.H."/>
        </authorList>
    </citation>
    <scope>NUCLEOTIDE SEQUENCE [LARGE SCALE GENOMIC DNA]</scope>
    <source>
        <strain evidence="2">LMG 22029</strain>
    </source>
</reference>